<comment type="function">
    <text evidence="6">The RuvA-RuvB-RuvC complex processes Holliday junction (HJ) DNA during genetic recombination and DNA repair, while the RuvA-RuvB complex plays an important role in the rescue of blocked DNA replication forks via replication fork reversal (RFR). RuvA specifically binds to HJ cruciform DNA, conferring on it an open structure. The RuvB hexamer acts as an ATP-dependent pump, pulling dsDNA into and through the RuvAB complex. HJ branch migration allows RuvC to scan DNA until it finds its consensus sequence, where it cleaves and resolves the cruciform DNA.</text>
</comment>
<protein>
    <recommendedName>
        <fullName evidence="6">Holliday junction branch migration complex subunit RuvA</fullName>
    </recommendedName>
</protein>
<dbReference type="SMART" id="SM00278">
    <property type="entry name" value="HhH1"/>
    <property type="match status" value="2"/>
</dbReference>
<dbReference type="Gene3D" id="2.40.50.140">
    <property type="entry name" value="Nucleic acid-binding proteins"/>
    <property type="match status" value="1"/>
</dbReference>
<organism evidence="8 9">
    <name type="scientific">Bombilactobacillus mellis</name>
    <dbReference type="NCBI Taxonomy" id="1218508"/>
    <lineage>
        <taxon>Bacteria</taxon>
        <taxon>Bacillati</taxon>
        <taxon>Bacillota</taxon>
        <taxon>Bacilli</taxon>
        <taxon>Lactobacillales</taxon>
        <taxon>Lactobacillaceae</taxon>
        <taxon>Bombilactobacillus</taxon>
    </lineage>
</organism>
<evidence type="ECO:0000256" key="1">
    <source>
        <dbReference type="ARBA" id="ARBA00022490"/>
    </source>
</evidence>
<keyword evidence="1 6" id="KW-0963">Cytoplasm</keyword>
<dbReference type="InterPro" id="IPR000085">
    <property type="entry name" value="RuvA"/>
</dbReference>
<dbReference type="GO" id="GO:0005737">
    <property type="term" value="C:cytoplasm"/>
    <property type="evidence" value="ECO:0007669"/>
    <property type="project" value="UniProtKB-SubCell"/>
</dbReference>
<keyword evidence="8" id="KW-0378">Hydrolase</keyword>
<dbReference type="Gene3D" id="1.10.150.20">
    <property type="entry name" value="5' to 3' exonuclease, C-terminal subdomain"/>
    <property type="match status" value="1"/>
</dbReference>
<dbReference type="EMBL" id="JXBZ01000003">
    <property type="protein sequence ID" value="KJY49490.1"/>
    <property type="molecule type" value="Genomic_DNA"/>
</dbReference>
<dbReference type="HAMAP" id="MF_00031">
    <property type="entry name" value="DNA_HJ_migration_RuvA"/>
    <property type="match status" value="1"/>
</dbReference>
<evidence type="ECO:0000313" key="9">
    <source>
        <dbReference type="Proteomes" id="UP000033695"/>
    </source>
</evidence>
<dbReference type="NCBIfam" id="TIGR00084">
    <property type="entry name" value="ruvA"/>
    <property type="match status" value="1"/>
</dbReference>
<comment type="caution">
    <text evidence="6">Lacks conserved residue(s) required for the propagation of feature annotation.</text>
</comment>
<dbReference type="CDD" id="cd14332">
    <property type="entry name" value="UBA_RuvA_C"/>
    <property type="match status" value="1"/>
</dbReference>
<dbReference type="GO" id="GO:0048476">
    <property type="term" value="C:Holliday junction resolvase complex"/>
    <property type="evidence" value="ECO:0007669"/>
    <property type="project" value="UniProtKB-UniRule"/>
</dbReference>
<evidence type="ECO:0000256" key="3">
    <source>
        <dbReference type="ARBA" id="ARBA00023125"/>
    </source>
</evidence>
<dbReference type="RefSeq" id="WP_045922334.1">
    <property type="nucleotide sequence ID" value="NZ_JBHTHW010000004.1"/>
</dbReference>
<dbReference type="HOGENOM" id="CLU_087936_1_0_9"/>
<dbReference type="GO" id="GO:0006310">
    <property type="term" value="P:DNA recombination"/>
    <property type="evidence" value="ECO:0007669"/>
    <property type="project" value="UniProtKB-UniRule"/>
</dbReference>
<feature type="domain" description="Helix-hairpin-helix DNA-binding motif class 1" evidence="7">
    <location>
        <begin position="70"/>
        <end position="89"/>
    </location>
</feature>
<dbReference type="GO" id="GO:0009379">
    <property type="term" value="C:Holliday junction helicase complex"/>
    <property type="evidence" value="ECO:0007669"/>
    <property type="project" value="InterPro"/>
</dbReference>
<comment type="domain">
    <text evidence="6">Has three domains with a flexible linker between the domains II and III and assumes an 'L' shape. Domain III is highly mobile and contacts RuvB.</text>
</comment>
<dbReference type="Pfam" id="PF07499">
    <property type="entry name" value="RuvA_C"/>
    <property type="match status" value="1"/>
</dbReference>
<comment type="caution">
    <text evidence="8">The sequence shown here is derived from an EMBL/GenBank/DDBJ whole genome shotgun (WGS) entry which is preliminary data.</text>
</comment>
<reference evidence="8 9" key="1">
    <citation type="submission" date="2014-12" db="EMBL/GenBank/DDBJ databases">
        <title>Comparative genomics of the lactic acid bacteria isolated from the honey bee gut.</title>
        <authorList>
            <person name="Ellegaard K.M."/>
            <person name="Tamarit D."/>
            <person name="Javelind E."/>
            <person name="Olofsson T."/>
            <person name="Andersson S.G."/>
            <person name="Vasquez A."/>
        </authorList>
    </citation>
    <scope>NUCLEOTIDE SEQUENCE [LARGE SCALE GENOMIC DNA]</scope>
    <source>
        <strain evidence="8 9">Hon2</strain>
    </source>
</reference>
<dbReference type="SUPFAM" id="SSF46929">
    <property type="entry name" value="DNA helicase RuvA subunit, C-terminal domain"/>
    <property type="match status" value="1"/>
</dbReference>
<keyword evidence="8" id="KW-0067">ATP-binding</keyword>
<dbReference type="Proteomes" id="UP000033695">
    <property type="component" value="Unassembled WGS sequence"/>
</dbReference>
<name>A0A0F4KSY4_9LACO</name>
<feature type="domain" description="Helix-hairpin-helix DNA-binding motif class 1" evidence="7">
    <location>
        <begin position="105"/>
        <end position="124"/>
    </location>
</feature>
<evidence type="ECO:0000256" key="2">
    <source>
        <dbReference type="ARBA" id="ARBA00022763"/>
    </source>
</evidence>
<dbReference type="OrthoDB" id="5293449at2"/>
<keyword evidence="9" id="KW-1185">Reference proteome</keyword>
<dbReference type="InterPro" id="IPR010994">
    <property type="entry name" value="RuvA_2-like"/>
</dbReference>
<keyword evidence="3 6" id="KW-0238">DNA-binding</keyword>
<accession>A0A0F4KSY4</accession>
<feature type="region of interest" description="Domain III" evidence="6">
    <location>
        <begin position="151"/>
        <end position="200"/>
    </location>
</feature>
<dbReference type="InterPro" id="IPR036267">
    <property type="entry name" value="RuvA_C_sf"/>
</dbReference>
<dbReference type="InterPro" id="IPR012340">
    <property type="entry name" value="NA-bd_OB-fold"/>
</dbReference>
<comment type="similarity">
    <text evidence="6">Belongs to the RuvA family.</text>
</comment>
<dbReference type="AlphaFoldDB" id="A0A0F4KSY4"/>
<dbReference type="GO" id="GO:0000400">
    <property type="term" value="F:four-way junction DNA binding"/>
    <property type="evidence" value="ECO:0007669"/>
    <property type="project" value="UniProtKB-UniRule"/>
</dbReference>
<dbReference type="InterPro" id="IPR013849">
    <property type="entry name" value="DNA_helicase_Holl-junc_RuvA_I"/>
</dbReference>
<keyword evidence="8" id="KW-0347">Helicase</keyword>
<comment type="subcellular location">
    <subcellularLocation>
        <location evidence="6">Cytoplasm</location>
    </subcellularLocation>
</comment>
<evidence type="ECO:0000256" key="6">
    <source>
        <dbReference type="HAMAP-Rule" id="MF_00031"/>
    </source>
</evidence>
<keyword evidence="5 6" id="KW-0234">DNA repair</keyword>
<dbReference type="GO" id="GO:0006281">
    <property type="term" value="P:DNA repair"/>
    <property type="evidence" value="ECO:0007669"/>
    <property type="project" value="UniProtKB-UniRule"/>
</dbReference>
<dbReference type="Pfam" id="PF01330">
    <property type="entry name" value="RuvA_N"/>
    <property type="match status" value="1"/>
</dbReference>
<keyword evidence="8" id="KW-0547">Nucleotide-binding</keyword>
<dbReference type="STRING" id="1218508.JG29_04540"/>
<dbReference type="GO" id="GO:0005524">
    <property type="term" value="F:ATP binding"/>
    <property type="evidence" value="ECO:0007669"/>
    <property type="project" value="InterPro"/>
</dbReference>
<dbReference type="SUPFAM" id="SSF50249">
    <property type="entry name" value="Nucleic acid-binding proteins"/>
    <property type="match status" value="1"/>
</dbReference>
<evidence type="ECO:0000256" key="5">
    <source>
        <dbReference type="ARBA" id="ARBA00023204"/>
    </source>
</evidence>
<evidence type="ECO:0000256" key="4">
    <source>
        <dbReference type="ARBA" id="ARBA00023172"/>
    </source>
</evidence>
<evidence type="ECO:0000259" key="7">
    <source>
        <dbReference type="SMART" id="SM00278"/>
    </source>
</evidence>
<proteinExistence type="inferred from homology"/>
<sequence>MFEYLKGLVTYINSHYIVVEANGVGYHVLVANPARYQPDQTNTVYVELVVRDNEQTLYGFFDLAEKRLFQQLTSVSGIGPKSALAILADDNHQNLIQAIMQNDVKFLTKYPGVGKKTAQQIILDLKDKLTQQNNLSPVQRNGADNLTTTADTNSYLKDGLAALAALGYSSREIAKVTPKLQRLNLTAASEYLRAGLKLLH</sequence>
<dbReference type="InterPro" id="IPR011114">
    <property type="entry name" value="RuvA_C"/>
</dbReference>
<keyword evidence="2 6" id="KW-0227">DNA damage</keyword>
<dbReference type="SUPFAM" id="SSF47781">
    <property type="entry name" value="RuvA domain 2-like"/>
    <property type="match status" value="1"/>
</dbReference>
<comment type="subunit">
    <text evidence="6">Homotetramer. Forms an RuvA(8)-RuvB(12)-Holliday junction (HJ) complex. HJ DNA is sandwiched between 2 RuvA tetramers; dsDNA enters through RuvA and exits via RuvB. An RuvB hexamer assembles on each DNA strand where it exits the tetramer. Each RuvB hexamer is contacted by two RuvA subunits (via domain III) on 2 adjacent RuvB subunits; this complex drives branch migration. In the full resolvosome a probable DNA-RuvA(4)-RuvB(12)-RuvC(2) complex forms which resolves the HJ.</text>
</comment>
<dbReference type="InterPro" id="IPR003583">
    <property type="entry name" value="Hlx-hairpin-Hlx_DNA-bd_motif"/>
</dbReference>
<dbReference type="Pfam" id="PF14520">
    <property type="entry name" value="HHH_5"/>
    <property type="match status" value="1"/>
</dbReference>
<keyword evidence="4 6" id="KW-0233">DNA recombination</keyword>
<gene>
    <name evidence="6 8" type="primary">ruvA</name>
    <name evidence="8" type="ORF">JG29_04540</name>
</gene>
<evidence type="ECO:0000313" key="8">
    <source>
        <dbReference type="EMBL" id="KJY49490.1"/>
    </source>
</evidence>
<dbReference type="GO" id="GO:0009378">
    <property type="term" value="F:four-way junction helicase activity"/>
    <property type="evidence" value="ECO:0007669"/>
    <property type="project" value="InterPro"/>
</dbReference>
<dbReference type="PATRIC" id="fig|1218508.4.peg.465"/>